<dbReference type="Proteomes" id="UP000199679">
    <property type="component" value="Chromosome I"/>
</dbReference>
<dbReference type="PROSITE" id="PS51257">
    <property type="entry name" value="PROKAR_LIPOPROTEIN"/>
    <property type="match status" value="1"/>
</dbReference>
<sequence>MKYFKKLFIATLAIIAVSSCKKLDLVPTNKFTDQDFWTTSINVNNALNNNYSLMYNSNLYFYNDDMSDNAYGSGNDPIATGSFNASTAKFINDWKYYYSAINSCNLFLAYVDQNKTLGADVIARMKCEVRFIRAWDYFNLMRWWGDVPLITSVITPDQAKVIGRSPRATVLSFVTSELEACAAGLPSKDQYAAADNGRITNGAALALEARVLLYEGNRMQDVVTICEKLMNNPSTYGNYSLASNYGALFSDATVNKTNTETMLALQYSSGTTGRAWSEDFDFAPISTGARVNSLAPTQELVNDYIMTNGKPITDPTSGYDQNNPYVNRDPRLTATIVYDQYKWLNPDGTTQIIYIKPGTDPNKPPLNEYAPGNEAVSQSGYYWRKYFDPNHLPGFVSGLNLQMIRWAEVLLDYAEAENSLGQMNADVWNKTIMALRQRAGFTDPNALNYPGNSDMTNIIMRERRTELAMEGLRTEDIRRWKLSETVLNGYAHGARYGDPTVDNGYIRVQLRHFDATKNYLWPIPQSELNLDKNLTQNPGY</sequence>
<evidence type="ECO:0000313" key="9">
    <source>
        <dbReference type="EMBL" id="SDS84854.1"/>
    </source>
</evidence>
<evidence type="ECO:0000256" key="6">
    <source>
        <dbReference type="SAM" id="SignalP"/>
    </source>
</evidence>
<accession>A0A1H1VIS8</accession>
<dbReference type="OrthoDB" id="5694214at2"/>
<keyword evidence="3 6" id="KW-0732">Signal</keyword>
<evidence type="ECO:0000259" key="8">
    <source>
        <dbReference type="Pfam" id="PF14322"/>
    </source>
</evidence>
<dbReference type="InterPro" id="IPR012944">
    <property type="entry name" value="SusD_RagB_dom"/>
</dbReference>
<protein>
    <submittedName>
        <fullName evidence="9">Starch-binding associating with outer membrane</fullName>
    </submittedName>
</protein>
<keyword evidence="4" id="KW-0472">Membrane</keyword>
<dbReference type="Pfam" id="PF07980">
    <property type="entry name" value="SusD_RagB"/>
    <property type="match status" value="1"/>
</dbReference>
<dbReference type="Pfam" id="PF14322">
    <property type="entry name" value="SusD-like_3"/>
    <property type="match status" value="1"/>
</dbReference>
<comment type="similarity">
    <text evidence="2">Belongs to the SusD family.</text>
</comment>
<feature type="chain" id="PRO_5009263419" evidence="6">
    <location>
        <begin position="22"/>
        <end position="540"/>
    </location>
</feature>
<keyword evidence="10" id="KW-1185">Reference proteome</keyword>
<evidence type="ECO:0000259" key="7">
    <source>
        <dbReference type="Pfam" id="PF07980"/>
    </source>
</evidence>
<evidence type="ECO:0000256" key="2">
    <source>
        <dbReference type="ARBA" id="ARBA00006275"/>
    </source>
</evidence>
<comment type="subcellular location">
    <subcellularLocation>
        <location evidence="1">Cell outer membrane</location>
    </subcellularLocation>
</comment>
<evidence type="ECO:0000256" key="3">
    <source>
        <dbReference type="ARBA" id="ARBA00022729"/>
    </source>
</evidence>
<dbReference type="Gene3D" id="1.25.40.390">
    <property type="match status" value="1"/>
</dbReference>
<keyword evidence="5" id="KW-0998">Cell outer membrane</keyword>
<feature type="domain" description="SusD-like N-terminal" evidence="8">
    <location>
        <begin position="48"/>
        <end position="213"/>
    </location>
</feature>
<dbReference type="GO" id="GO:0009279">
    <property type="term" value="C:cell outer membrane"/>
    <property type="evidence" value="ECO:0007669"/>
    <property type="project" value="UniProtKB-SubCell"/>
</dbReference>
<gene>
    <name evidence="9" type="ORF">SAMN05216490_1938</name>
</gene>
<evidence type="ECO:0000256" key="5">
    <source>
        <dbReference type="ARBA" id="ARBA00023237"/>
    </source>
</evidence>
<dbReference type="RefSeq" id="WP_091371653.1">
    <property type="nucleotide sequence ID" value="NZ_LT629740.1"/>
</dbReference>
<evidence type="ECO:0000313" key="10">
    <source>
        <dbReference type="Proteomes" id="UP000199679"/>
    </source>
</evidence>
<dbReference type="AlphaFoldDB" id="A0A1H1VIS8"/>
<dbReference type="STRING" id="652787.SAMN05216490_1938"/>
<name>A0A1H1VIS8_MUCMA</name>
<feature type="signal peptide" evidence="6">
    <location>
        <begin position="1"/>
        <end position="21"/>
    </location>
</feature>
<evidence type="ECO:0000256" key="1">
    <source>
        <dbReference type="ARBA" id="ARBA00004442"/>
    </source>
</evidence>
<reference evidence="9 10" key="1">
    <citation type="submission" date="2016-10" db="EMBL/GenBank/DDBJ databases">
        <authorList>
            <person name="de Groot N.N."/>
        </authorList>
    </citation>
    <scope>NUCLEOTIDE SEQUENCE [LARGE SCALE GENOMIC DNA]</scope>
    <source>
        <strain evidence="9 10">MP1X4</strain>
    </source>
</reference>
<dbReference type="InterPro" id="IPR033985">
    <property type="entry name" value="SusD-like_N"/>
</dbReference>
<organism evidence="9 10">
    <name type="scientific">Mucilaginibacter mallensis</name>
    <dbReference type="NCBI Taxonomy" id="652787"/>
    <lineage>
        <taxon>Bacteria</taxon>
        <taxon>Pseudomonadati</taxon>
        <taxon>Bacteroidota</taxon>
        <taxon>Sphingobacteriia</taxon>
        <taxon>Sphingobacteriales</taxon>
        <taxon>Sphingobacteriaceae</taxon>
        <taxon>Mucilaginibacter</taxon>
    </lineage>
</organism>
<dbReference type="InterPro" id="IPR011990">
    <property type="entry name" value="TPR-like_helical_dom_sf"/>
</dbReference>
<dbReference type="EMBL" id="LT629740">
    <property type="protein sequence ID" value="SDS84854.1"/>
    <property type="molecule type" value="Genomic_DNA"/>
</dbReference>
<feature type="domain" description="RagB/SusD" evidence="7">
    <location>
        <begin position="260"/>
        <end position="540"/>
    </location>
</feature>
<proteinExistence type="inferred from homology"/>
<dbReference type="SUPFAM" id="SSF48452">
    <property type="entry name" value="TPR-like"/>
    <property type="match status" value="1"/>
</dbReference>
<evidence type="ECO:0000256" key="4">
    <source>
        <dbReference type="ARBA" id="ARBA00023136"/>
    </source>
</evidence>